<dbReference type="Gene3D" id="3.90.580.10">
    <property type="entry name" value="Zinc finger, CHC2-type domain"/>
    <property type="match status" value="1"/>
</dbReference>
<comment type="catalytic activity">
    <reaction evidence="12">
        <text>ssDNA + n NTP = ssDNA/pppN(pN)n-1 hybrid + (n-1) diphosphate.</text>
        <dbReference type="EC" id="2.7.7.101"/>
    </reaction>
</comment>
<dbReference type="Pfam" id="PF13662">
    <property type="entry name" value="Toprim_4"/>
    <property type="match status" value="1"/>
</dbReference>
<keyword evidence="4 12" id="KW-0548">Nucleotidyltransferase</keyword>
<dbReference type="InterPro" id="IPR019475">
    <property type="entry name" value="DNA_primase_DnaB-bd"/>
</dbReference>
<dbReference type="GO" id="GO:1990077">
    <property type="term" value="C:primosome complex"/>
    <property type="evidence" value="ECO:0007669"/>
    <property type="project" value="UniProtKB-KW"/>
</dbReference>
<dbReference type="Pfam" id="PF08275">
    <property type="entry name" value="DNAG_N"/>
    <property type="match status" value="1"/>
</dbReference>
<dbReference type="GO" id="GO:0003677">
    <property type="term" value="F:DNA binding"/>
    <property type="evidence" value="ECO:0007669"/>
    <property type="project" value="UniProtKB-KW"/>
</dbReference>
<accession>A0A9D1S128</accession>
<gene>
    <name evidence="12 16" type="primary">dnaG</name>
    <name evidence="16" type="ORF">H9867_07590</name>
</gene>
<dbReference type="PANTHER" id="PTHR30313">
    <property type="entry name" value="DNA PRIMASE"/>
    <property type="match status" value="1"/>
</dbReference>
<dbReference type="GO" id="GO:0000428">
    <property type="term" value="C:DNA-directed RNA polymerase complex"/>
    <property type="evidence" value="ECO:0007669"/>
    <property type="project" value="UniProtKB-KW"/>
</dbReference>
<evidence type="ECO:0000256" key="1">
    <source>
        <dbReference type="ARBA" id="ARBA00022478"/>
    </source>
</evidence>
<dbReference type="NCBIfam" id="TIGR01391">
    <property type="entry name" value="dnaG"/>
    <property type="match status" value="1"/>
</dbReference>
<dbReference type="InterPro" id="IPR037068">
    <property type="entry name" value="DNA_primase_core_N_sf"/>
</dbReference>
<dbReference type="SUPFAM" id="SSF57783">
    <property type="entry name" value="Zinc beta-ribbon"/>
    <property type="match status" value="1"/>
</dbReference>
<dbReference type="Proteomes" id="UP000824189">
    <property type="component" value="Unassembled WGS sequence"/>
</dbReference>
<keyword evidence="7" id="KW-0863">Zinc-finger</keyword>
<keyword evidence="3 12" id="KW-0808">Transferase</keyword>
<evidence type="ECO:0000256" key="6">
    <source>
        <dbReference type="ARBA" id="ARBA00022723"/>
    </source>
</evidence>
<dbReference type="EMBL" id="DXFZ01000091">
    <property type="protein sequence ID" value="HIW96326.1"/>
    <property type="molecule type" value="Genomic_DNA"/>
</dbReference>
<dbReference type="InterPro" id="IPR036977">
    <property type="entry name" value="DNA_primase_Znf_CHC2"/>
</dbReference>
<keyword evidence="8 13" id="KW-0862">Zinc</keyword>
<evidence type="ECO:0000256" key="11">
    <source>
        <dbReference type="ARBA" id="ARBA00023163"/>
    </source>
</evidence>
<dbReference type="GO" id="GO:0005737">
    <property type="term" value="C:cytoplasm"/>
    <property type="evidence" value="ECO:0007669"/>
    <property type="project" value="TreeGrafter"/>
</dbReference>
<protein>
    <recommendedName>
        <fullName evidence="12 13">DNA primase</fullName>
        <ecNumber evidence="12">2.7.7.101</ecNumber>
    </recommendedName>
</protein>
<feature type="domain" description="Toprim" evidence="15">
    <location>
        <begin position="264"/>
        <end position="350"/>
    </location>
</feature>
<dbReference type="CDD" id="cd03364">
    <property type="entry name" value="TOPRIM_DnaG_primases"/>
    <property type="match status" value="1"/>
</dbReference>
<dbReference type="Gene3D" id="3.90.980.10">
    <property type="entry name" value="DNA primase, catalytic core, N-terminal domain"/>
    <property type="match status" value="1"/>
</dbReference>
<dbReference type="HAMAP" id="MF_00974">
    <property type="entry name" value="DNA_primase_DnaG"/>
    <property type="match status" value="1"/>
</dbReference>
<evidence type="ECO:0000256" key="14">
    <source>
        <dbReference type="SAM" id="MobiDB-lite"/>
    </source>
</evidence>
<comment type="similarity">
    <text evidence="12 13">Belongs to the DnaG primase family.</text>
</comment>
<evidence type="ECO:0000259" key="15">
    <source>
        <dbReference type="PROSITE" id="PS50880"/>
    </source>
</evidence>
<dbReference type="InterPro" id="IPR002694">
    <property type="entry name" value="Znf_CHC2"/>
</dbReference>
<dbReference type="InterPro" id="IPR013173">
    <property type="entry name" value="DNA_primase_DnaG_DnaB-bd_dom"/>
</dbReference>
<comment type="cofactor">
    <cofactor evidence="13">
        <name>Zn(2+)</name>
        <dbReference type="ChEBI" id="CHEBI:29105"/>
    </cofactor>
    <text evidence="13">Binds 1 zinc ion per monomer.</text>
</comment>
<dbReference type="InterPro" id="IPR034151">
    <property type="entry name" value="TOPRIM_DnaG_bac"/>
</dbReference>
<feature type="region of interest" description="Disordered" evidence="14">
    <location>
        <begin position="442"/>
        <end position="486"/>
    </location>
</feature>
<dbReference type="Gene3D" id="3.40.1360.10">
    <property type="match status" value="1"/>
</dbReference>
<keyword evidence="6 13" id="KW-0479">Metal-binding</keyword>
<dbReference type="SMART" id="SM00493">
    <property type="entry name" value="TOPRIM"/>
    <property type="match status" value="1"/>
</dbReference>
<dbReference type="InterPro" id="IPR013264">
    <property type="entry name" value="DNAG_N"/>
</dbReference>
<evidence type="ECO:0000256" key="13">
    <source>
        <dbReference type="PIRNR" id="PIRNR002811"/>
    </source>
</evidence>
<evidence type="ECO:0000256" key="12">
    <source>
        <dbReference type="HAMAP-Rule" id="MF_00974"/>
    </source>
</evidence>
<dbReference type="SUPFAM" id="SSF56731">
    <property type="entry name" value="DNA primase core"/>
    <property type="match status" value="1"/>
</dbReference>
<dbReference type="InterPro" id="IPR030846">
    <property type="entry name" value="DnaG_bac"/>
</dbReference>
<organism evidence="16 17">
    <name type="scientific">Candidatus Corynebacterium gallistercoris</name>
    <dbReference type="NCBI Taxonomy" id="2838530"/>
    <lineage>
        <taxon>Bacteria</taxon>
        <taxon>Bacillati</taxon>
        <taxon>Actinomycetota</taxon>
        <taxon>Actinomycetes</taxon>
        <taxon>Mycobacteriales</taxon>
        <taxon>Corynebacteriaceae</taxon>
        <taxon>Corynebacterium</taxon>
    </lineage>
</organism>
<keyword evidence="11 12" id="KW-0804">Transcription</keyword>
<dbReference type="FunFam" id="3.90.580.10:FF:000001">
    <property type="entry name" value="DNA primase"/>
    <property type="match status" value="1"/>
</dbReference>
<dbReference type="Pfam" id="PF01807">
    <property type="entry name" value="Zn_ribbon_DnaG"/>
    <property type="match status" value="1"/>
</dbReference>
<dbReference type="PROSITE" id="PS50880">
    <property type="entry name" value="TOPRIM"/>
    <property type="match status" value="1"/>
</dbReference>
<evidence type="ECO:0000256" key="2">
    <source>
        <dbReference type="ARBA" id="ARBA00022515"/>
    </source>
</evidence>
<dbReference type="Pfam" id="PF10410">
    <property type="entry name" value="DnaB_bind"/>
    <property type="match status" value="1"/>
</dbReference>
<keyword evidence="10 12" id="KW-0238">DNA-binding</keyword>
<dbReference type="Pfam" id="PF08278">
    <property type="entry name" value="DnaG_DnaB_bind"/>
    <property type="match status" value="1"/>
</dbReference>
<evidence type="ECO:0000256" key="7">
    <source>
        <dbReference type="ARBA" id="ARBA00022771"/>
    </source>
</evidence>
<dbReference type="SMART" id="SM00766">
    <property type="entry name" value="DnaG_DnaB_bind"/>
    <property type="match status" value="1"/>
</dbReference>
<dbReference type="GO" id="GO:0006269">
    <property type="term" value="P:DNA replication, synthesis of primer"/>
    <property type="evidence" value="ECO:0007669"/>
    <property type="project" value="UniProtKB-UniRule"/>
</dbReference>
<evidence type="ECO:0000313" key="17">
    <source>
        <dbReference type="Proteomes" id="UP000824189"/>
    </source>
</evidence>
<dbReference type="InterPro" id="IPR006171">
    <property type="entry name" value="TOPRIM_dom"/>
</dbReference>
<dbReference type="PANTHER" id="PTHR30313:SF2">
    <property type="entry name" value="DNA PRIMASE"/>
    <property type="match status" value="1"/>
</dbReference>
<evidence type="ECO:0000313" key="16">
    <source>
        <dbReference type="EMBL" id="HIW96326.1"/>
    </source>
</evidence>
<dbReference type="GO" id="GO:0003899">
    <property type="term" value="F:DNA-directed RNA polymerase activity"/>
    <property type="evidence" value="ECO:0007669"/>
    <property type="project" value="UniProtKB-UniRule"/>
</dbReference>
<comment type="function">
    <text evidence="12 13">RNA polymerase that catalyzes the synthesis of short RNA molecules used as primers for DNA polymerase during DNA replication.</text>
</comment>
<comment type="subunit">
    <text evidence="12">Monomer. Interacts with DnaB.</text>
</comment>
<evidence type="ECO:0000256" key="5">
    <source>
        <dbReference type="ARBA" id="ARBA00022705"/>
    </source>
</evidence>
<keyword evidence="1 12" id="KW-0240">DNA-directed RNA polymerase</keyword>
<proteinExistence type="inferred from homology"/>
<evidence type="ECO:0000256" key="4">
    <source>
        <dbReference type="ARBA" id="ARBA00022695"/>
    </source>
</evidence>
<dbReference type="PIRSF" id="PIRSF002811">
    <property type="entry name" value="DnaG"/>
    <property type="match status" value="1"/>
</dbReference>
<reference evidence="16" key="2">
    <citation type="submission" date="2021-04" db="EMBL/GenBank/DDBJ databases">
        <authorList>
            <person name="Gilroy R."/>
        </authorList>
    </citation>
    <scope>NUCLEOTIDE SEQUENCE</scope>
    <source>
        <strain evidence="16">4376</strain>
    </source>
</reference>
<name>A0A9D1S128_9CORY</name>
<sequence length="659" mass="72538">MAKGRIPERDIAAIREQTPIEEVVGEYVQLKPGGVDSLKGLSPFKDEKTPSFHVRPNKGYFHCFSTGEGGDVFSFLMKMEHVTFPEAVEQCAERIGYRINYEGGGPGKREEPGTRQRLVAANKAAYEFYREQFESEGKGPDAARNFLLDRGFTLEDARHFGCGYAPEGWDKLTKHLQKKGFNFKELEAAGLARMGQRGPIDRFHRRLLWPIRSVAGDVIGFGARKLFDDDKLGKYINTPETLLYKKSKVLFGIDHAKKTIASGHQAVVVEGYTDVMAMHAAGVTTAVAACGTAFGADHLSMLRRFMLDDKFFRGEIIYIFDGDEAGQKAAMRAFEGDQKFTGRSYVTVAPGGQDPCDIRQERGDGAVRELVASRVPMFEFVIRTLIAGYDTASVDGRVHALRRIVPVLAGIRDDALRDEYARQASGWIGWEDPSEVVTQVRQAARQGQAEKPALELKEGAARQQRRSQEDAAGGGGAVASPQQRPNLRAVSGMERPDANDDALHGPREVLKLALQEPQLAGTIFDLMPPESFLHPTYVQVAGSIAAVGGAAHSEGGAGWIDKIAAKMGDAMGAAVVSELAVEDIRCSEERLPYYASGVMARMQANWVGNEIADMKSKLQRMRPDENKEEYFALFADVIALEKYHKSLINRANSYGEFTG</sequence>
<dbReference type="EC" id="2.7.7.101" evidence="12"/>
<dbReference type="InterPro" id="IPR006295">
    <property type="entry name" value="DNA_primase_DnaG"/>
</dbReference>
<dbReference type="GO" id="GO:0008270">
    <property type="term" value="F:zinc ion binding"/>
    <property type="evidence" value="ECO:0007669"/>
    <property type="project" value="UniProtKB-KW"/>
</dbReference>
<evidence type="ECO:0000256" key="8">
    <source>
        <dbReference type="ARBA" id="ARBA00022833"/>
    </source>
</evidence>
<keyword evidence="2 12" id="KW-0639">Primosome</keyword>
<dbReference type="SMART" id="SM00400">
    <property type="entry name" value="ZnF_CHCC"/>
    <property type="match status" value="1"/>
</dbReference>
<evidence type="ECO:0000256" key="10">
    <source>
        <dbReference type="ARBA" id="ARBA00023125"/>
    </source>
</evidence>
<dbReference type="AlphaFoldDB" id="A0A9D1S128"/>
<comment type="caution">
    <text evidence="12">Lacks conserved residue(s) required for the propagation of feature annotation.</text>
</comment>
<keyword evidence="9" id="KW-0460">Magnesium</keyword>
<comment type="caution">
    <text evidence="16">The sequence shown here is derived from an EMBL/GenBank/DDBJ whole genome shotgun (WGS) entry which is preliminary data.</text>
</comment>
<evidence type="ECO:0000256" key="3">
    <source>
        <dbReference type="ARBA" id="ARBA00022679"/>
    </source>
</evidence>
<evidence type="ECO:0000256" key="9">
    <source>
        <dbReference type="ARBA" id="ARBA00022842"/>
    </source>
</evidence>
<keyword evidence="5 12" id="KW-0235">DNA replication</keyword>
<dbReference type="InterPro" id="IPR050219">
    <property type="entry name" value="DnaG_primase"/>
</dbReference>
<reference evidence="16" key="1">
    <citation type="journal article" date="2021" name="PeerJ">
        <title>Extensive microbial diversity within the chicken gut microbiome revealed by metagenomics and culture.</title>
        <authorList>
            <person name="Gilroy R."/>
            <person name="Ravi A."/>
            <person name="Getino M."/>
            <person name="Pursley I."/>
            <person name="Horton D.L."/>
            <person name="Alikhan N.F."/>
            <person name="Baker D."/>
            <person name="Gharbi K."/>
            <person name="Hall N."/>
            <person name="Watson M."/>
            <person name="Adriaenssens E.M."/>
            <person name="Foster-Nyarko E."/>
            <person name="Jarju S."/>
            <person name="Secka A."/>
            <person name="Antonio M."/>
            <person name="Oren A."/>
            <person name="Chaudhuri R.R."/>
            <person name="La Ragione R."/>
            <person name="Hildebrand F."/>
            <person name="Pallen M.J."/>
        </authorList>
    </citation>
    <scope>NUCLEOTIDE SEQUENCE</scope>
    <source>
        <strain evidence="16">4376</strain>
    </source>
</reference>